<accession>A0ABD3Q4I0</accession>
<gene>
    <name evidence="2" type="ORF">HJC23_004313</name>
</gene>
<evidence type="ECO:0000256" key="1">
    <source>
        <dbReference type="SAM" id="MobiDB-lite"/>
    </source>
</evidence>
<sequence length="433" mass="48254">MDSSSDPPSPQQPSPPPSNTDGDNATSSATTQSPPPHHAQTPPPNHNDVPTLRHRLGTHLSDLSDLINSNLILFRYGAVSSILLLSVYGMANTPLFYRYKSVWDIPAKMWKRRWIHGRIVGVQTGRGEAMNGGGRASSGISSLLSSSVLRQRNYSLEYENNHSSTNQTITKTNEAHCPIIVFVRHSSPMERLLTQKAMDKLLSLTGNSNHSSSNTSHTQRRRNLIPIELAGILHPPPTTTTLGDMSHHHGMGLLHKLVHDKTRVSIQLLAQRATVASLSDVSPEEGRARIPLSDDGQSTAIGHVTYRKPKQWFHRSNVSLELVAAGQALLSSSVVPQSLETRDDVDATTTITTITNTVLHFDPTPRHLQEDAAFLSLLEQAEYTAWKAKVGVWSSEKMRDLRMEYRVEEEYVSSRWSTRVWNALRRGWGWIRQ</sequence>
<feature type="compositionally biased region" description="Pro residues" evidence="1">
    <location>
        <begin position="7"/>
        <end position="18"/>
    </location>
</feature>
<name>A0ABD3Q4I0_9STRA</name>
<evidence type="ECO:0000313" key="3">
    <source>
        <dbReference type="Proteomes" id="UP001516023"/>
    </source>
</evidence>
<dbReference type="EMBL" id="JABMIG020000076">
    <property type="protein sequence ID" value="KAL3794936.1"/>
    <property type="molecule type" value="Genomic_DNA"/>
</dbReference>
<feature type="region of interest" description="Disordered" evidence="1">
    <location>
        <begin position="1"/>
        <end position="52"/>
    </location>
</feature>
<dbReference type="Proteomes" id="UP001516023">
    <property type="component" value="Unassembled WGS sequence"/>
</dbReference>
<keyword evidence="3" id="KW-1185">Reference proteome</keyword>
<feature type="compositionally biased region" description="Polar residues" evidence="1">
    <location>
        <begin position="19"/>
        <end position="29"/>
    </location>
</feature>
<reference evidence="2 3" key="1">
    <citation type="journal article" date="2020" name="G3 (Bethesda)">
        <title>Improved Reference Genome for Cyclotella cryptica CCMP332, a Model for Cell Wall Morphogenesis, Salinity Adaptation, and Lipid Production in Diatoms (Bacillariophyta).</title>
        <authorList>
            <person name="Roberts W.R."/>
            <person name="Downey K.M."/>
            <person name="Ruck E.C."/>
            <person name="Traller J.C."/>
            <person name="Alverson A.J."/>
        </authorList>
    </citation>
    <scope>NUCLEOTIDE SEQUENCE [LARGE SCALE GENOMIC DNA]</scope>
    <source>
        <strain evidence="2 3">CCMP332</strain>
    </source>
</reference>
<proteinExistence type="predicted"/>
<evidence type="ECO:0000313" key="2">
    <source>
        <dbReference type="EMBL" id="KAL3794936.1"/>
    </source>
</evidence>
<comment type="caution">
    <text evidence="2">The sequence shown here is derived from an EMBL/GenBank/DDBJ whole genome shotgun (WGS) entry which is preliminary data.</text>
</comment>
<dbReference type="AlphaFoldDB" id="A0ABD3Q4I0"/>
<protein>
    <submittedName>
        <fullName evidence="2">Uncharacterized protein</fullName>
    </submittedName>
</protein>
<feature type="compositionally biased region" description="Pro residues" evidence="1">
    <location>
        <begin position="33"/>
        <end position="45"/>
    </location>
</feature>
<organism evidence="2 3">
    <name type="scientific">Cyclotella cryptica</name>
    <dbReference type="NCBI Taxonomy" id="29204"/>
    <lineage>
        <taxon>Eukaryota</taxon>
        <taxon>Sar</taxon>
        <taxon>Stramenopiles</taxon>
        <taxon>Ochrophyta</taxon>
        <taxon>Bacillariophyta</taxon>
        <taxon>Coscinodiscophyceae</taxon>
        <taxon>Thalassiosirophycidae</taxon>
        <taxon>Stephanodiscales</taxon>
        <taxon>Stephanodiscaceae</taxon>
        <taxon>Cyclotella</taxon>
    </lineage>
</organism>